<dbReference type="VEuPathDB" id="FungiDB:An04g04300"/>
<dbReference type="RefSeq" id="XP_059600536.1">
    <property type="nucleotide sequence ID" value="XM_059747471.1"/>
</dbReference>
<sequence>MCPIICHLLPATIDPQTKKSMPQFVAYATALYFSSGGEHALGNLLLIASTRTNDCTLSRSHISTLGHSLISSQWMYSNSRMLTSSTSCTENPAVLGSIFIHITIKLVQSITHRRHNAGQSCVHAA</sequence>
<dbReference type="AlphaFoldDB" id="A0AAJ8BQ47"/>
<accession>A0AAJ8BQ47</accession>
<evidence type="ECO:0000313" key="1">
    <source>
        <dbReference type="RefSeq" id="XP_059600536.1"/>
    </source>
</evidence>
<gene>
    <name evidence="1" type="ORF">An04g04300</name>
</gene>
<dbReference type="KEGG" id="ang:An04g04300"/>
<name>A0AAJ8BQ47_ASPNG</name>
<proteinExistence type="predicted"/>
<organism evidence="1">
    <name type="scientific">Aspergillus niger</name>
    <dbReference type="NCBI Taxonomy" id="5061"/>
    <lineage>
        <taxon>Eukaryota</taxon>
        <taxon>Fungi</taxon>
        <taxon>Dikarya</taxon>
        <taxon>Ascomycota</taxon>
        <taxon>Pezizomycotina</taxon>
        <taxon>Eurotiomycetes</taxon>
        <taxon>Eurotiomycetidae</taxon>
        <taxon>Eurotiales</taxon>
        <taxon>Aspergillaceae</taxon>
        <taxon>Aspergillus</taxon>
        <taxon>Aspergillus subgen. Circumdati</taxon>
    </lineage>
</organism>
<reference evidence="1" key="1">
    <citation type="submission" date="2025-02" db="EMBL/GenBank/DDBJ databases">
        <authorList>
            <consortium name="NCBI Genome Project"/>
        </authorList>
    </citation>
    <scope>NUCLEOTIDE SEQUENCE</scope>
</reference>
<reference evidence="1" key="2">
    <citation type="submission" date="2025-08" db="UniProtKB">
        <authorList>
            <consortium name="RefSeq"/>
        </authorList>
    </citation>
    <scope>IDENTIFICATION</scope>
</reference>
<dbReference type="GeneID" id="84590879"/>
<protein>
    <submittedName>
        <fullName evidence="1">Uncharacterized protein</fullName>
    </submittedName>
</protein>